<keyword evidence="3" id="KW-1185">Reference proteome</keyword>
<gene>
    <name evidence="2" type="ORF">EA462_14745</name>
</gene>
<protein>
    <submittedName>
        <fullName evidence="2">Uncharacterized protein</fullName>
    </submittedName>
</protein>
<proteinExistence type="predicted"/>
<dbReference type="AlphaFoldDB" id="A0A3N6LMY2"/>
<name>A0A3N6LMY2_9EURY</name>
<dbReference type="Proteomes" id="UP000273828">
    <property type="component" value="Unassembled WGS sequence"/>
</dbReference>
<accession>A0A3N6LMY2</accession>
<feature type="region of interest" description="Disordered" evidence="1">
    <location>
        <begin position="55"/>
        <end position="77"/>
    </location>
</feature>
<dbReference type="EMBL" id="REFY01000006">
    <property type="protein sequence ID" value="RQG86915.1"/>
    <property type="molecule type" value="Genomic_DNA"/>
</dbReference>
<sequence length="168" mass="17980">MNDDTDAPPSVDEFVDYCQIQAGLLSGRVETIATEATDLLDEIDEDVATLRARLEERGGDVAGTATPSSAGGPGDVDVDALEELQDDLEHKQRLAEAKGARMQAFQELAAAYTELAEEVGSADDAAAALEEIVRFEVDNDAPAYFDDRRTLCEAAAEQANAVENDTEQ</sequence>
<organism evidence="2 3">
    <name type="scientific">Natrarchaeobius halalkaliphilus</name>
    <dbReference type="NCBI Taxonomy" id="1679091"/>
    <lineage>
        <taxon>Archaea</taxon>
        <taxon>Methanobacteriati</taxon>
        <taxon>Methanobacteriota</taxon>
        <taxon>Stenosarchaea group</taxon>
        <taxon>Halobacteria</taxon>
        <taxon>Halobacteriales</taxon>
        <taxon>Natrialbaceae</taxon>
        <taxon>Natrarchaeobius</taxon>
    </lineage>
</organism>
<comment type="caution">
    <text evidence="2">The sequence shown here is derived from an EMBL/GenBank/DDBJ whole genome shotgun (WGS) entry which is preliminary data.</text>
</comment>
<dbReference type="OrthoDB" id="343088at2157"/>
<dbReference type="RefSeq" id="WP_124179313.1">
    <property type="nucleotide sequence ID" value="NZ_REFY01000006.1"/>
</dbReference>
<evidence type="ECO:0000256" key="1">
    <source>
        <dbReference type="SAM" id="MobiDB-lite"/>
    </source>
</evidence>
<evidence type="ECO:0000313" key="2">
    <source>
        <dbReference type="EMBL" id="RQG86915.1"/>
    </source>
</evidence>
<evidence type="ECO:0000313" key="3">
    <source>
        <dbReference type="Proteomes" id="UP000273828"/>
    </source>
</evidence>
<reference evidence="2 3" key="1">
    <citation type="submission" date="2018-10" db="EMBL/GenBank/DDBJ databases">
        <title>Natrarchaeobius chitinivorans gen. nov., sp. nov., and Natrarchaeobius haloalkaliphilus sp. nov., alkaliphilic, chitin-utilizing haloarchaea from hypersaline alkaline lakes.</title>
        <authorList>
            <person name="Sorokin D.Y."/>
            <person name="Elcheninov A.G."/>
            <person name="Kostrikina N.A."/>
            <person name="Bale N.J."/>
            <person name="Sinninghe Damste J.S."/>
            <person name="Khijniak T.V."/>
            <person name="Kublanov I.V."/>
            <person name="Toshchakov S.V."/>
        </authorList>
    </citation>
    <scope>NUCLEOTIDE SEQUENCE [LARGE SCALE GENOMIC DNA]</scope>
    <source>
        <strain evidence="2 3">AArcht-Sl</strain>
    </source>
</reference>